<sequence length="47" mass="5661">MQAKEMRQTMLLTVVCYYVFQLFRYLTYIRTTISEIATVIFLVNGYK</sequence>
<dbReference type="EMBL" id="LUCS01000009">
    <property type="protein sequence ID" value="KAF6511973.1"/>
    <property type="molecule type" value="Genomic_DNA"/>
</dbReference>
<dbReference type="PATRIC" id="fig|1422.18.peg.1830"/>
<gene>
    <name evidence="2" type="ORF">B4109_0835</name>
    <name evidence="1" type="ORF">GS8_272</name>
</gene>
<dbReference type="Proteomes" id="UP000773850">
    <property type="component" value="Unassembled WGS sequence"/>
</dbReference>
<name>A0A150M9H8_GEOSE</name>
<evidence type="ECO:0000313" key="2">
    <source>
        <dbReference type="EMBL" id="KYD20985.1"/>
    </source>
</evidence>
<reference evidence="1 4" key="2">
    <citation type="submission" date="2016-03" db="EMBL/GenBank/DDBJ databases">
        <title>Spore heat resistance.</title>
        <authorList>
            <person name="Boekhorst J."/>
            <person name="Berendsen E.M."/>
            <person name="Wells-Bennik M.H."/>
            <person name="Kuipers O.P."/>
        </authorList>
    </citation>
    <scope>NUCLEOTIDE SEQUENCE [LARGE SCALE GENOMIC DNA]</scope>
    <source>
        <strain evidence="1 4">GS8</strain>
    </source>
</reference>
<evidence type="ECO:0000313" key="3">
    <source>
        <dbReference type="Proteomes" id="UP000075424"/>
    </source>
</evidence>
<evidence type="ECO:0000313" key="4">
    <source>
        <dbReference type="Proteomes" id="UP000773850"/>
    </source>
</evidence>
<evidence type="ECO:0000313" key="1">
    <source>
        <dbReference type="EMBL" id="KAF6511973.1"/>
    </source>
</evidence>
<protein>
    <submittedName>
        <fullName evidence="2">Uncharacterized protein</fullName>
    </submittedName>
</protein>
<organism evidence="2 3">
    <name type="scientific">Geobacillus stearothermophilus</name>
    <name type="common">Bacillus stearothermophilus</name>
    <dbReference type="NCBI Taxonomy" id="1422"/>
    <lineage>
        <taxon>Bacteria</taxon>
        <taxon>Bacillati</taxon>
        <taxon>Bacillota</taxon>
        <taxon>Bacilli</taxon>
        <taxon>Bacillales</taxon>
        <taxon>Anoxybacillaceae</taxon>
        <taxon>Geobacillus</taxon>
    </lineage>
</organism>
<proteinExistence type="predicted"/>
<dbReference type="Proteomes" id="UP000075424">
    <property type="component" value="Unassembled WGS sequence"/>
</dbReference>
<dbReference type="AlphaFoldDB" id="A0A150M9H8"/>
<dbReference type="EMBL" id="LQYV01000140">
    <property type="protein sequence ID" value="KYD20985.1"/>
    <property type="molecule type" value="Genomic_DNA"/>
</dbReference>
<reference evidence="2 3" key="1">
    <citation type="submission" date="2016-01" db="EMBL/GenBank/DDBJ databases">
        <title>Draft Genome Sequences of Seven Thermophilic Sporeformers Isolated from Foods.</title>
        <authorList>
            <person name="Berendsen E.M."/>
            <person name="Wells-Bennik M.H."/>
            <person name="Krawcyk A.O."/>
            <person name="De Jong A."/>
            <person name="Holsappel S."/>
            <person name="Eijlander R.T."/>
            <person name="Kuipers O.P."/>
        </authorList>
    </citation>
    <scope>NUCLEOTIDE SEQUENCE [LARGE SCALE GENOMIC DNA]</scope>
    <source>
        <strain evidence="2 3">B4109</strain>
    </source>
</reference>
<accession>A0A150M9H8</accession>
<comment type="caution">
    <text evidence="2">The sequence shown here is derived from an EMBL/GenBank/DDBJ whole genome shotgun (WGS) entry which is preliminary data.</text>
</comment>
<keyword evidence="4" id="KW-1185">Reference proteome</keyword>